<protein>
    <submittedName>
        <fullName evidence="1">Uncharacterized protein</fullName>
    </submittedName>
</protein>
<comment type="caution">
    <text evidence="1">The sequence shown here is derived from an EMBL/GenBank/DDBJ whole genome shotgun (WGS) entry which is preliminary data.</text>
</comment>
<dbReference type="Pfam" id="PF03269">
    <property type="entry name" value="DUF268"/>
    <property type="match status" value="1"/>
</dbReference>
<name>A0A8J1Y8I9_OWEFU</name>
<dbReference type="OrthoDB" id="428346at2759"/>
<dbReference type="Proteomes" id="UP000749559">
    <property type="component" value="Unassembled WGS sequence"/>
</dbReference>
<dbReference type="InterPro" id="IPR004951">
    <property type="entry name" value="DUF268_CAE_spp"/>
</dbReference>
<organism evidence="1 2">
    <name type="scientific">Owenia fusiformis</name>
    <name type="common">Polychaete worm</name>
    <dbReference type="NCBI Taxonomy" id="6347"/>
    <lineage>
        <taxon>Eukaryota</taxon>
        <taxon>Metazoa</taxon>
        <taxon>Spiralia</taxon>
        <taxon>Lophotrochozoa</taxon>
        <taxon>Annelida</taxon>
        <taxon>Polychaeta</taxon>
        <taxon>Sedentaria</taxon>
        <taxon>Canalipalpata</taxon>
        <taxon>Sabellida</taxon>
        <taxon>Oweniida</taxon>
        <taxon>Oweniidae</taxon>
        <taxon>Owenia</taxon>
    </lineage>
</organism>
<feature type="non-terminal residue" evidence="1">
    <location>
        <position position="1"/>
    </location>
</feature>
<feature type="non-terminal residue" evidence="1">
    <location>
        <position position="277"/>
    </location>
</feature>
<dbReference type="EMBL" id="CAIIXF020000003">
    <property type="protein sequence ID" value="CAH1779856.1"/>
    <property type="molecule type" value="Genomic_DNA"/>
</dbReference>
<proteinExistence type="predicted"/>
<dbReference type="AlphaFoldDB" id="A0A8J1Y8I9"/>
<evidence type="ECO:0000313" key="2">
    <source>
        <dbReference type="Proteomes" id="UP000749559"/>
    </source>
</evidence>
<sequence length="277" mass="31180">DADRSNNFDCGEICSYNEKVEKPGKYYPFLKKTVNCVSIMGRMALNPATPVSPPKRIPDEMFDAFTQNGALLIRKYWYINNTGTNKPQQTFTANAIEQLIQDDRDGMIIGGYGVPEPKKAIAKYIDAIKNNYGVVIGSVSPWLEALALSAGAKHITTLEYNNHLFLHPNITKIHPYDMAHRYRSISFLEFDFALSFSSIEHSGLGRYGDPLNPYGDLEAVAQVWCMLKPGGLFILGIPETHSVTSCMDFNAHRVYGYNRLKHLTANFEVLDHFLAFQ</sequence>
<gene>
    <name evidence="1" type="ORF">OFUS_LOCUS6619</name>
</gene>
<reference evidence="1" key="1">
    <citation type="submission" date="2022-03" db="EMBL/GenBank/DDBJ databases">
        <authorList>
            <person name="Martin C."/>
        </authorList>
    </citation>
    <scope>NUCLEOTIDE SEQUENCE</scope>
</reference>
<accession>A0A8J1Y8I9</accession>
<keyword evidence="2" id="KW-1185">Reference proteome</keyword>
<evidence type="ECO:0000313" key="1">
    <source>
        <dbReference type="EMBL" id="CAH1779856.1"/>
    </source>
</evidence>